<dbReference type="PANTHER" id="PTHR38926">
    <property type="entry name" value="F-BOX DOMAIN CONTAINING PROTEIN, EXPRESSED"/>
    <property type="match status" value="1"/>
</dbReference>
<name>A0AA39QAT6_9AGAR</name>
<dbReference type="InterPro" id="IPR001810">
    <property type="entry name" value="F-box_dom"/>
</dbReference>
<dbReference type="Pfam" id="PF12937">
    <property type="entry name" value="F-box-like"/>
    <property type="match status" value="1"/>
</dbReference>
<dbReference type="InterPro" id="IPR032675">
    <property type="entry name" value="LRR_dom_sf"/>
</dbReference>
<comment type="caution">
    <text evidence="2">The sequence shown here is derived from an EMBL/GenBank/DDBJ whole genome shotgun (WGS) entry which is preliminary data.</text>
</comment>
<evidence type="ECO:0000313" key="3">
    <source>
        <dbReference type="Proteomes" id="UP001175228"/>
    </source>
</evidence>
<reference evidence="2" key="1">
    <citation type="submission" date="2023-06" db="EMBL/GenBank/DDBJ databases">
        <authorList>
            <consortium name="Lawrence Berkeley National Laboratory"/>
            <person name="Ahrendt S."/>
            <person name="Sahu N."/>
            <person name="Indic B."/>
            <person name="Wong-Bajracharya J."/>
            <person name="Merenyi Z."/>
            <person name="Ke H.-M."/>
            <person name="Monk M."/>
            <person name="Kocsube S."/>
            <person name="Drula E."/>
            <person name="Lipzen A."/>
            <person name="Balint B."/>
            <person name="Henrissat B."/>
            <person name="Andreopoulos B."/>
            <person name="Martin F.M."/>
            <person name="Harder C.B."/>
            <person name="Rigling D."/>
            <person name="Ford K.L."/>
            <person name="Foster G.D."/>
            <person name="Pangilinan J."/>
            <person name="Papanicolaou A."/>
            <person name="Barry K."/>
            <person name="LaButti K."/>
            <person name="Viragh M."/>
            <person name="Koriabine M."/>
            <person name="Yan M."/>
            <person name="Riley R."/>
            <person name="Champramary S."/>
            <person name="Plett K.L."/>
            <person name="Tsai I.J."/>
            <person name="Slot J."/>
            <person name="Sipos G."/>
            <person name="Plett J."/>
            <person name="Nagy L.G."/>
            <person name="Grigoriev I.V."/>
        </authorList>
    </citation>
    <scope>NUCLEOTIDE SEQUENCE</scope>
    <source>
        <strain evidence="2">HWK02</strain>
    </source>
</reference>
<keyword evidence="3" id="KW-1185">Reference proteome</keyword>
<sequence>MSFTSYSQHLPITVFHKGRISPQALDILIVQGQRPTSFAFDDTGFVWQPVSSLFEEPSIILSCRPDDLSPPPRIPIIPMRCSTPDLPPEIWIRIFTEASIDLYQWLTPLRISLVCRYWRDIAHSEPHLWTNICVDVRHVKRSGRWISWQTFETVWWFLHLSKDEPLDVKVDLLGHDGDLEFKHAVDMVVEHSARWRSADIRAAPSSLSYLKGVSSKLPLLENLSVDVAEEASRGNSKRLKGFRRAPKLVSHSPGGISARQCVVPWTQLRTVVLRDFFDCDLYENLRESRILSHLVLSPECEFETGFGTVTTLRASALTIQSLPRLVYSFLRSFRFPSLTSLDISILDTENSRPFPTDSLMLLLQQSECELQHLVLKKVPIPCKDMISILDVIPTLVFLTIHEPASPQLYKHCITNEFLRYLMVYPVLPKLESLELVWSYDTYEECIMNMVESRVKEPFVYGGAQLERIVLGRRNGVDLELSTIERMNFLRKHGLQISLW</sequence>
<accession>A0AA39QAT6</accession>
<feature type="domain" description="F-box" evidence="1">
    <location>
        <begin position="84"/>
        <end position="134"/>
    </location>
</feature>
<dbReference type="Proteomes" id="UP001175228">
    <property type="component" value="Unassembled WGS sequence"/>
</dbReference>
<protein>
    <recommendedName>
        <fullName evidence="1">F-box domain-containing protein</fullName>
    </recommendedName>
</protein>
<gene>
    <name evidence="2" type="ORF">EDD18DRAFT_852596</name>
</gene>
<dbReference type="Gene3D" id="3.80.10.10">
    <property type="entry name" value="Ribonuclease Inhibitor"/>
    <property type="match status" value="1"/>
</dbReference>
<dbReference type="InterPro" id="IPR036047">
    <property type="entry name" value="F-box-like_dom_sf"/>
</dbReference>
<proteinExistence type="predicted"/>
<evidence type="ECO:0000313" key="2">
    <source>
        <dbReference type="EMBL" id="KAK0499458.1"/>
    </source>
</evidence>
<organism evidence="2 3">
    <name type="scientific">Armillaria luteobubalina</name>
    <dbReference type="NCBI Taxonomy" id="153913"/>
    <lineage>
        <taxon>Eukaryota</taxon>
        <taxon>Fungi</taxon>
        <taxon>Dikarya</taxon>
        <taxon>Basidiomycota</taxon>
        <taxon>Agaricomycotina</taxon>
        <taxon>Agaricomycetes</taxon>
        <taxon>Agaricomycetidae</taxon>
        <taxon>Agaricales</taxon>
        <taxon>Marasmiineae</taxon>
        <taxon>Physalacriaceae</taxon>
        <taxon>Armillaria</taxon>
    </lineage>
</organism>
<dbReference type="AlphaFoldDB" id="A0AA39QAT6"/>
<dbReference type="EMBL" id="JAUEPU010000009">
    <property type="protein sequence ID" value="KAK0499458.1"/>
    <property type="molecule type" value="Genomic_DNA"/>
</dbReference>
<dbReference type="SUPFAM" id="SSF81383">
    <property type="entry name" value="F-box domain"/>
    <property type="match status" value="1"/>
</dbReference>
<evidence type="ECO:0000259" key="1">
    <source>
        <dbReference type="Pfam" id="PF12937"/>
    </source>
</evidence>
<dbReference type="Gene3D" id="1.20.1280.50">
    <property type="match status" value="1"/>
</dbReference>
<dbReference type="PANTHER" id="PTHR38926:SF5">
    <property type="entry name" value="F-BOX AND LEUCINE-RICH REPEAT PROTEIN 6"/>
    <property type="match status" value="1"/>
</dbReference>